<keyword evidence="1" id="KW-0812">Transmembrane</keyword>
<proteinExistence type="predicted"/>
<comment type="caution">
    <text evidence="3">The sequence shown here is derived from an EMBL/GenBank/DDBJ whole genome shotgun (WGS) entry which is preliminary data.</text>
</comment>
<dbReference type="PANTHER" id="PTHR36927:SF4">
    <property type="entry name" value="BLR5718 PROTEIN"/>
    <property type="match status" value="1"/>
</dbReference>
<dbReference type="InterPro" id="IPR050623">
    <property type="entry name" value="Glucan_succinyl_AcylTrfase"/>
</dbReference>
<feature type="domain" description="Acyltransferase 3" evidence="2">
    <location>
        <begin position="22"/>
        <end position="388"/>
    </location>
</feature>
<keyword evidence="1" id="KW-1133">Transmembrane helix</keyword>
<feature type="transmembrane region" description="Helical" evidence="1">
    <location>
        <begin position="273"/>
        <end position="290"/>
    </location>
</feature>
<feature type="transmembrane region" description="Helical" evidence="1">
    <location>
        <begin position="337"/>
        <end position="356"/>
    </location>
</feature>
<feature type="transmembrane region" description="Helical" evidence="1">
    <location>
        <begin position="199"/>
        <end position="221"/>
    </location>
</feature>
<reference evidence="3 4" key="1">
    <citation type="submission" date="2020-07" db="EMBL/GenBank/DDBJ databases">
        <title>Genomic Encyclopedia of Type Strains, Phase IV (KMG-V): Genome sequencing to study the core and pangenomes of soil and plant-associated prokaryotes.</title>
        <authorList>
            <person name="Whitman W."/>
        </authorList>
    </citation>
    <scope>NUCLEOTIDE SEQUENCE [LARGE SCALE GENOMIC DNA]</scope>
    <source>
        <strain evidence="3 4">X4EP2</strain>
    </source>
</reference>
<sequence>MSATTHVDRDKSQSSQSSGRDLSVDYLRTTLTLMVLAHHSCLAYTSWAHFDKQHLFRSTAPVVDSTRWAFFDYAENFNDVFFMSLMFFISGLFVYPALRKHGTLRFIRDRLLRLGLPFAVAVVFLMPVAYYASWQLSGRSQGFWDFYQRLARDGFAAGPPWFIWVLLLFDVALALILAPLQRWMPQAERSIRSLYDRPIATFFGLFLLSALVYLPLLSRYGFGAWTVLFTSPFAFQISRIGLYALWFVFGLLVGSPGIENGLLSRNGGLARRWPIWIIACIAAYNVLWFIPRLPIVHELSAFTQGTLEALLWLASCVASCLGFLALFRGIQWRPLPWLISLSRSAYVMYLVHYVYITWTQRLLLDRPIFAGIKCVFVFLATTLLSWLTAQLALRIPKLKTIL</sequence>
<evidence type="ECO:0000259" key="2">
    <source>
        <dbReference type="Pfam" id="PF01757"/>
    </source>
</evidence>
<dbReference type="Proteomes" id="UP000589520">
    <property type="component" value="Unassembled WGS sequence"/>
</dbReference>
<feature type="transmembrane region" description="Helical" evidence="1">
    <location>
        <begin position="310"/>
        <end position="330"/>
    </location>
</feature>
<dbReference type="RefSeq" id="WP_179490935.1">
    <property type="nucleotide sequence ID" value="NZ_JACCCW010000002.1"/>
</dbReference>
<evidence type="ECO:0000256" key="1">
    <source>
        <dbReference type="SAM" id="Phobius"/>
    </source>
</evidence>
<name>A0A7Y9PHE9_9BACT</name>
<dbReference type="PANTHER" id="PTHR36927">
    <property type="entry name" value="BLR4337 PROTEIN"/>
    <property type="match status" value="1"/>
</dbReference>
<feature type="transmembrane region" description="Helical" evidence="1">
    <location>
        <begin position="233"/>
        <end position="253"/>
    </location>
</feature>
<protein>
    <submittedName>
        <fullName evidence="3">Peptidoglycan/LPS O-acetylase OafA/YrhL</fullName>
    </submittedName>
</protein>
<dbReference type="InterPro" id="IPR002656">
    <property type="entry name" value="Acyl_transf_3_dom"/>
</dbReference>
<evidence type="ECO:0000313" key="3">
    <source>
        <dbReference type="EMBL" id="NYF79939.1"/>
    </source>
</evidence>
<accession>A0A7Y9PHE9</accession>
<dbReference type="EMBL" id="JACCCW010000002">
    <property type="protein sequence ID" value="NYF79939.1"/>
    <property type="molecule type" value="Genomic_DNA"/>
</dbReference>
<keyword evidence="1" id="KW-0472">Membrane</keyword>
<dbReference type="Pfam" id="PF01757">
    <property type="entry name" value="Acyl_transf_3"/>
    <property type="match status" value="1"/>
</dbReference>
<evidence type="ECO:0000313" key="4">
    <source>
        <dbReference type="Proteomes" id="UP000589520"/>
    </source>
</evidence>
<keyword evidence="4" id="KW-1185">Reference proteome</keyword>
<gene>
    <name evidence="3" type="ORF">HDF17_002259</name>
</gene>
<feature type="transmembrane region" description="Helical" evidence="1">
    <location>
        <begin position="368"/>
        <end position="389"/>
    </location>
</feature>
<feature type="transmembrane region" description="Helical" evidence="1">
    <location>
        <begin position="80"/>
        <end position="98"/>
    </location>
</feature>
<feature type="transmembrane region" description="Helical" evidence="1">
    <location>
        <begin position="161"/>
        <end position="178"/>
    </location>
</feature>
<dbReference type="AlphaFoldDB" id="A0A7Y9PHE9"/>
<dbReference type="GO" id="GO:0016747">
    <property type="term" value="F:acyltransferase activity, transferring groups other than amino-acyl groups"/>
    <property type="evidence" value="ECO:0007669"/>
    <property type="project" value="InterPro"/>
</dbReference>
<feature type="transmembrane region" description="Helical" evidence="1">
    <location>
        <begin position="110"/>
        <end position="132"/>
    </location>
</feature>
<organism evidence="3 4">
    <name type="scientific">Granulicella arctica</name>
    <dbReference type="NCBI Taxonomy" id="940613"/>
    <lineage>
        <taxon>Bacteria</taxon>
        <taxon>Pseudomonadati</taxon>
        <taxon>Acidobacteriota</taxon>
        <taxon>Terriglobia</taxon>
        <taxon>Terriglobales</taxon>
        <taxon>Acidobacteriaceae</taxon>
        <taxon>Granulicella</taxon>
    </lineage>
</organism>